<dbReference type="GO" id="GO:0016168">
    <property type="term" value="F:chlorophyll binding"/>
    <property type="evidence" value="ECO:0007669"/>
    <property type="project" value="UniProtKB-KW"/>
</dbReference>
<evidence type="ECO:0000256" key="10">
    <source>
        <dbReference type="ARBA" id="ARBA00022723"/>
    </source>
</evidence>
<evidence type="ECO:0000256" key="4">
    <source>
        <dbReference type="ARBA" id="ARBA00022494"/>
    </source>
</evidence>
<keyword evidence="14" id="KW-0007">Acetylation</keyword>
<evidence type="ECO:0000256" key="11">
    <source>
        <dbReference type="ARBA" id="ARBA00022842"/>
    </source>
</evidence>
<name>A0AAD9ZT39_9ROSI</name>
<keyword evidence="15" id="KW-0157">Chromophore</keyword>
<evidence type="ECO:0000313" key="21">
    <source>
        <dbReference type="EMBL" id="KAK3189532.1"/>
    </source>
</evidence>
<comment type="caution">
    <text evidence="21">The sequence shown here is derived from an EMBL/GenBank/DDBJ whole genome shotgun (WGS) entry which is preliminary data.</text>
</comment>
<dbReference type="InterPro" id="IPR000484">
    <property type="entry name" value="Photo_RC_L/M"/>
</dbReference>
<dbReference type="AlphaFoldDB" id="A0AAD9ZT39"/>
<dbReference type="SUPFAM" id="SSF81483">
    <property type="entry name" value="Bacterial photosystem II reaction centre, L and M subunits"/>
    <property type="match status" value="1"/>
</dbReference>
<dbReference type="Gene3D" id="1.20.85.10">
    <property type="entry name" value="Photosystem II protein D1-like"/>
    <property type="match status" value="1"/>
</dbReference>
<evidence type="ECO:0000256" key="16">
    <source>
        <dbReference type="ARBA" id="ARBA00023004"/>
    </source>
</evidence>
<evidence type="ECO:0000256" key="13">
    <source>
        <dbReference type="ARBA" id="ARBA00022989"/>
    </source>
</evidence>
<keyword evidence="7" id="KW-0597">Phosphoprotein</keyword>
<keyword evidence="9 20" id="KW-0812">Transmembrane</keyword>
<evidence type="ECO:0000256" key="9">
    <source>
        <dbReference type="ARBA" id="ARBA00022692"/>
    </source>
</evidence>
<evidence type="ECO:0000256" key="19">
    <source>
        <dbReference type="ARBA" id="ARBA00023276"/>
    </source>
</evidence>
<feature type="transmembrane region" description="Helical" evidence="20">
    <location>
        <begin position="29"/>
        <end position="55"/>
    </location>
</feature>
<evidence type="ECO:0000256" key="17">
    <source>
        <dbReference type="ARBA" id="ARBA00023078"/>
    </source>
</evidence>
<keyword evidence="16" id="KW-0408">Iron</keyword>
<dbReference type="Pfam" id="PF00124">
    <property type="entry name" value="Photo_RC"/>
    <property type="match status" value="1"/>
</dbReference>
<accession>A0AAD9ZT39</accession>
<evidence type="ECO:0000256" key="3">
    <source>
        <dbReference type="ARBA" id="ARBA00022448"/>
    </source>
</evidence>
<dbReference type="GO" id="GO:0009523">
    <property type="term" value="C:photosystem II"/>
    <property type="evidence" value="ECO:0007669"/>
    <property type="project" value="UniProtKB-KW"/>
</dbReference>
<keyword evidence="5" id="KW-0150">Chloroplast</keyword>
<comment type="subcellular location">
    <subcellularLocation>
        <location evidence="1">Membrane</location>
        <topology evidence="1">Multi-pass membrane protein</topology>
    </subcellularLocation>
</comment>
<keyword evidence="22" id="KW-1185">Reference proteome</keyword>
<dbReference type="Proteomes" id="UP001281410">
    <property type="component" value="Unassembled WGS sequence"/>
</dbReference>
<keyword evidence="3" id="KW-0813">Transport</keyword>
<keyword evidence="4" id="KW-0148">Chlorophyll</keyword>
<evidence type="ECO:0000256" key="6">
    <source>
        <dbReference type="ARBA" id="ARBA00022531"/>
    </source>
</evidence>
<evidence type="ECO:0000256" key="12">
    <source>
        <dbReference type="ARBA" id="ARBA00022982"/>
    </source>
</evidence>
<evidence type="ECO:0000256" key="2">
    <source>
        <dbReference type="ARBA" id="ARBA00008204"/>
    </source>
</evidence>
<evidence type="ECO:0000256" key="20">
    <source>
        <dbReference type="SAM" id="Phobius"/>
    </source>
</evidence>
<keyword evidence="6" id="KW-0602">Photosynthesis</keyword>
<keyword evidence="18 20" id="KW-0472">Membrane</keyword>
<sequence>MTAILERRESERLWGRFCNWITSTENRLYIGWFGVLMIPTLLTATSVFIIAFIAAPPVDIDGIRNIEPYLCPTNLPIKIQCNDLSKESIVDISNKFSALDKNGFNAPSKESVIDCSVDDPPTTASPDDSLWLSRIKNINGVPIIGFPALWTSSGEWEPGPQLGYTETDGFRILIPSPFSPSRSLESLPWDSSKLVVAASVQCIFACLSPQAEKASAILMGMRVAVDENLNPAVLESDAKWVVEAINNI</sequence>
<keyword evidence="8" id="KW-0934">Plastid</keyword>
<keyword evidence="19" id="KW-0604">Photosystem II</keyword>
<keyword evidence="13 20" id="KW-1133">Transmembrane helix</keyword>
<evidence type="ECO:0000256" key="8">
    <source>
        <dbReference type="ARBA" id="ARBA00022640"/>
    </source>
</evidence>
<gene>
    <name evidence="21" type="ORF">Dsin_029093</name>
</gene>
<dbReference type="EMBL" id="JANJYJ010000009">
    <property type="protein sequence ID" value="KAK3189532.1"/>
    <property type="molecule type" value="Genomic_DNA"/>
</dbReference>
<keyword evidence="12" id="KW-0249">Electron transport</keyword>
<evidence type="ECO:0000256" key="14">
    <source>
        <dbReference type="ARBA" id="ARBA00022990"/>
    </source>
</evidence>
<comment type="similarity">
    <text evidence="2">Belongs to the reaction center PufL/M/PsbA/D family.</text>
</comment>
<dbReference type="GO" id="GO:0046872">
    <property type="term" value="F:metal ion binding"/>
    <property type="evidence" value="ECO:0007669"/>
    <property type="project" value="UniProtKB-KW"/>
</dbReference>
<evidence type="ECO:0000256" key="1">
    <source>
        <dbReference type="ARBA" id="ARBA00004141"/>
    </source>
</evidence>
<protein>
    <submittedName>
        <fullName evidence="21">Uncharacterized protein</fullName>
    </submittedName>
</protein>
<keyword evidence="10" id="KW-0479">Metal-binding</keyword>
<evidence type="ECO:0000256" key="15">
    <source>
        <dbReference type="ARBA" id="ARBA00022991"/>
    </source>
</evidence>
<proteinExistence type="inferred from homology"/>
<organism evidence="21 22">
    <name type="scientific">Dipteronia sinensis</name>
    <dbReference type="NCBI Taxonomy" id="43782"/>
    <lineage>
        <taxon>Eukaryota</taxon>
        <taxon>Viridiplantae</taxon>
        <taxon>Streptophyta</taxon>
        <taxon>Embryophyta</taxon>
        <taxon>Tracheophyta</taxon>
        <taxon>Spermatophyta</taxon>
        <taxon>Magnoliopsida</taxon>
        <taxon>eudicotyledons</taxon>
        <taxon>Gunneridae</taxon>
        <taxon>Pentapetalae</taxon>
        <taxon>rosids</taxon>
        <taxon>malvids</taxon>
        <taxon>Sapindales</taxon>
        <taxon>Sapindaceae</taxon>
        <taxon>Hippocastanoideae</taxon>
        <taxon>Acereae</taxon>
        <taxon>Dipteronia</taxon>
    </lineage>
</organism>
<evidence type="ECO:0000313" key="22">
    <source>
        <dbReference type="Proteomes" id="UP001281410"/>
    </source>
</evidence>
<evidence type="ECO:0000256" key="7">
    <source>
        <dbReference type="ARBA" id="ARBA00022553"/>
    </source>
</evidence>
<keyword evidence="17" id="KW-0793">Thylakoid</keyword>
<dbReference type="GO" id="GO:0009772">
    <property type="term" value="P:photosynthetic electron transport in photosystem II"/>
    <property type="evidence" value="ECO:0007669"/>
    <property type="project" value="InterPro"/>
</dbReference>
<reference evidence="21" key="1">
    <citation type="journal article" date="2023" name="Plant J.">
        <title>Genome sequences and population genomics provide insights into the demographic history, inbreeding, and mutation load of two 'living fossil' tree species of Dipteronia.</title>
        <authorList>
            <person name="Feng Y."/>
            <person name="Comes H.P."/>
            <person name="Chen J."/>
            <person name="Zhu S."/>
            <person name="Lu R."/>
            <person name="Zhang X."/>
            <person name="Li P."/>
            <person name="Qiu J."/>
            <person name="Olsen K.M."/>
            <person name="Qiu Y."/>
        </authorList>
    </citation>
    <scope>NUCLEOTIDE SEQUENCE</scope>
    <source>
        <strain evidence="21">NBL</strain>
    </source>
</reference>
<keyword evidence="11" id="KW-0460">Magnesium</keyword>
<evidence type="ECO:0000256" key="5">
    <source>
        <dbReference type="ARBA" id="ARBA00022528"/>
    </source>
</evidence>
<evidence type="ECO:0000256" key="18">
    <source>
        <dbReference type="ARBA" id="ARBA00023136"/>
    </source>
</evidence>
<dbReference type="InterPro" id="IPR036854">
    <property type="entry name" value="Photo_II_D1/D2_sf"/>
</dbReference>